<protein>
    <submittedName>
        <fullName evidence="1">Cobalamin adenosyltransferase</fullName>
    </submittedName>
</protein>
<keyword evidence="2" id="KW-1185">Reference proteome</keyword>
<sequence>MTAIDTQRCITLAGATRALNAAMEHAAAIDVPVCVAVADRGANLISFARMDGAPMLSARIAQDKSYSVVAFNGLPTRDWWDLLKDDPALLHGIVKTDRLTVFGGGVAIVDGDQVVGAVGISGGTAEQDHEIAEAGARAVTAP</sequence>
<dbReference type="PANTHER" id="PTHR34309:SF1">
    <property type="entry name" value="PROTEIN GLCG"/>
    <property type="match status" value="1"/>
</dbReference>
<dbReference type="RefSeq" id="WP_069406057.1">
    <property type="nucleotide sequence ID" value="NZ_MIGZ01000088.1"/>
</dbReference>
<dbReference type="InterPro" id="IPR005624">
    <property type="entry name" value="PduO/GlcC-like"/>
</dbReference>
<dbReference type="InterPro" id="IPR052517">
    <property type="entry name" value="GlcG_carb_metab_protein"/>
</dbReference>
<gene>
    <name evidence="1" type="ORF">BHQ17_15510</name>
</gene>
<name>A0A1E3RSI2_9MYCO</name>
<evidence type="ECO:0000313" key="2">
    <source>
        <dbReference type="Proteomes" id="UP000094243"/>
    </source>
</evidence>
<dbReference type="Proteomes" id="UP000094243">
    <property type="component" value="Unassembled WGS sequence"/>
</dbReference>
<keyword evidence="1" id="KW-0808">Transferase</keyword>
<accession>A0A1E3RSI2</accession>
<dbReference type="GO" id="GO:0016740">
    <property type="term" value="F:transferase activity"/>
    <property type="evidence" value="ECO:0007669"/>
    <property type="project" value="UniProtKB-KW"/>
</dbReference>
<dbReference type="EMBL" id="MIGZ01000088">
    <property type="protein sequence ID" value="ODQ92866.1"/>
    <property type="molecule type" value="Genomic_DNA"/>
</dbReference>
<dbReference type="Pfam" id="PF03928">
    <property type="entry name" value="HbpS-like"/>
    <property type="match status" value="1"/>
</dbReference>
<proteinExistence type="predicted"/>
<dbReference type="PANTHER" id="PTHR34309">
    <property type="entry name" value="SLR1406 PROTEIN"/>
    <property type="match status" value="1"/>
</dbReference>
<dbReference type="AlphaFoldDB" id="A0A1E3RSI2"/>
<reference evidence="2" key="1">
    <citation type="submission" date="2016-09" db="EMBL/GenBank/DDBJ databases">
        <authorList>
            <person name="Greninger A.L."/>
            <person name="Jerome K.R."/>
            <person name="Mcnair B."/>
            <person name="Wallis C."/>
            <person name="Fang F."/>
        </authorList>
    </citation>
    <scope>NUCLEOTIDE SEQUENCE [LARGE SCALE GENOMIC DNA]</scope>
    <source>
        <strain evidence="2">M7</strain>
    </source>
</reference>
<dbReference type="OrthoDB" id="9778896at2"/>
<organism evidence="1 2">
    <name type="scientific">Mycolicibacterium holsaticum</name>
    <dbReference type="NCBI Taxonomy" id="152142"/>
    <lineage>
        <taxon>Bacteria</taxon>
        <taxon>Bacillati</taxon>
        <taxon>Actinomycetota</taxon>
        <taxon>Actinomycetes</taxon>
        <taxon>Mycobacteriales</taxon>
        <taxon>Mycobacteriaceae</taxon>
        <taxon>Mycolicibacterium</taxon>
    </lineage>
</organism>
<dbReference type="Gene3D" id="3.30.450.150">
    <property type="entry name" value="Haem-degrading domain"/>
    <property type="match status" value="1"/>
</dbReference>
<evidence type="ECO:0000313" key="1">
    <source>
        <dbReference type="EMBL" id="ODQ92866.1"/>
    </source>
</evidence>
<dbReference type="SUPFAM" id="SSF143744">
    <property type="entry name" value="GlcG-like"/>
    <property type="match status" value="1"/>
</dbReference>
<comment type="caution">
    <text evidence="1">The sequence shown here is derived from an EMBL/GenBank/DDBJ whole genome shotgun (WGS) entry which is preliminary data.</text>
</comment>
<dbReference type="InterPro" id="IPR038084">
    <property type="entry name" value="PduO/GlcC-like_sf"/>
</dbReference>